<evidence type="ECO:0000313" key="1">
    <source>
        <dbReference type="EMBL" id="MDH6194154.1"/>
    </source>
</evidence>
<dbReference type="RefSeq" id="WP_280830789.1">
    <property type="nucleotide sequence ID" value="NZ_JARXVE010000001.1"/>
</dbReference>
<gene>
    <name evidence="1" type="ORF">M2272_000775</name>
</gene>
<reference evidence="1 2" key="1">
    <citation type="submission" date="2023-04" db="EMBL/GenBank/DDBJ databases">
        <title>Forest soil microbial communities from Buena Vista Peninsula, Colon Province, Panama.</title>
        <authorList>
            <person name="Bouskill N."/>
        </authorList>
    </citation>
    <scope>NUCLEOTIDE SEQUENCE [LARGE SCALE GENOMIC DNA]</scope>
    <source>
        <strain evidence="1 2">AC80</strain>
    </source>
</reference>
<accession>A0ABT6KTW3</accession>
<evidence type="ECO:0008006" key="3">
    <source>
        <dbReference type="Google" id="ProtNLM"/>
    </source>
</evidence>
<dbReference type="Proteomes" id="UP001160130">
    <property type="component" value="Unassembled WGS sequence"/>
</dbReference>
<sequence length="201" mass="21841">MGAAESTYEVAERAGHLEVRGVSRRDVEDALELISKVRVLQADHVAATRADLLRALMARNVTLTPPAALAQAQRLATHRDALLATPVFTHDTLRAFRGDAKVSSTRAWLTRRRDNHEVFTVTHSGRTLIPAFQLDELGQPRPELQPVLEALVGAGITGWPLWTWLTSSTSLLSGAVPEQLASSAPDRVLRAAQRFAATLAA</sequence>
<keyword evidence="2" id="KW-1185">Reference proteome</keyword>
<dbReference type="EMBL" id="JARXVE010000001">
    <property type="protein sequence ID" value="MDH6194154.1"/>
    <property type="molecule type" value="Genomic_DNA"/>
</dbReference>
<evidence type="ECO:0000313" key="2">
    <source>
        <dbReference type="Proteomes" id="UP001160130"/>
    </source>
</evidence>
<protein>
    <recommendedName>
        <fullName evidence="3">Winged helix DNA-binding domain-containing protein</fullName>
    </recommendedName>
</protein>
<organism evidence="1 2">
    <name type="scientific">Mycolicibacterium frederiksbergense</name>
    <dbReference type="NCBI Taxonomy" id="117567"/>
    <lineage>
        <taxon>Bacteria</taxon>
        <taxon>Bacillati</taxon>
        <taxon>Actinomycetota</taxon>
        <taxon>Actinomycetes</taxon>
        <taxon>Mycobacteriales</taxon>
        <taxon>Mycobacteriaceae</taxon>
        <taxon>Mycolicibacterium</taxon>
    </lineage>
</organism>
<proteinExistence type="predicted"/>
<name>A0ABT6KTW3_9MYCO</name>
<comment type="caution">
    <text evidence="1">The sequence shown here is derived from an EMBL/GenBank/DDBJ whole genome shotgun (WGS) entry which is preliminary data.</text>
</comment>